<evidence type="ECO:0000256" key="1">
    <source>
        <dbReference type="SAM" id="SignalP"/>
    </source>
</evidence>
<feature type="signal peptide" evidence="1">
    <location>
        <begin position="1"/>
        <end position="25"/>
    </location>
</feature>
<keyword evidence="3" id="KW-1185">Reference proteome</keyword>
<feature type="chain" id="PRO_5046546152" evidence="1">
    <location>
        <begin position="26"/>
        <end position="45"/>
    </location>
</feature>
<dbReference type="RefSeq" id="WP_249915435.1">
    <property type="nucleotide sequence ID" value="NZ_JAMGBB010000001.1"/>
</dbReference>
<proteinExistence type="predicted"/>
<keyword evidence="1" id="KW-0732">Signal</keyword>
<accession>A0ABT0S9L2</accession>
<protein>
    <submittedName>
        <fullName evidence="2">Uncharacterized protein</fullName>
    </submittedName>
</protein>
<dbReference type="Proteomes" id="UP001165383">
    <property type="component" value="Unassembled WGS sequence"/>
</dbReference>
<reference evidence="2" key="1">
    <citation type="submission" date="2022-05" db="EMBL/GenBank/DDBJ databases">
        <authorList>
            <person name="Jo J.-H."/>
            <person name="Im W.-T."/>
        </authorList>
    </citation>
    <scope>NUCLEOTIDE SEQUENCE</scope>
    <source>
        <strain evidence="2">RB56-2</strain>
    </source>
</reference>
<gene>
    <name evidence="2" type="ORF">LZ518_07780</name>
</gene>
<comment type="caution">
    <text evidence="2">The sequence shown here is derived from an EMBL/GenBank/DDBJ whole genome shotgun (WGS) entry which is preliminary data.</text>
</comment>
<evidence type="ECO:0000313" key="2">
    <source>
        <dbReference type="EMBL" id="MCL6741027.1"/>
    </source>
</evidence>
<organism evidence="2 3">
    <name type="scientific">Sphingomonas brevis</name>
    <dbReference type="NCBI Taxonomy" id="2908206"/>
    <lineage>
        <taxon>Bacteria</taxon>
        <taxon>Pseudomonadati</taxon>
        <taxon>Pseudomonadota</taxon>
        <taxon>Alphaproteobacteria</taxon>
        <taxon>Sphingomonadales</taxon>
        <taxon>Sphingomonadaceae</taxon>
        <taxon>Sphingomonas</taxon>
    </lineage>
</organism>
<sequence>MFGSKFQSHLIVAFASLLMSTIAVGAAVAPAQVSAATSVEVLTYA</sequence>
<evidence type="ECO:0000313" key="3">
    <source>
        <dbReference type="Proteomes" id="UP001165383"/>
    </source>
</evidence>
<dbReference type="EMBL" id="JAMGBB010000001">
    <property type="protein sequence ID" value="MCL6741027.1"/>
    <property type="molecule type" value="Genomic_DNA"/>
</dbReference>
<name>A0ABT0S9L2_9SPHN</name>